<evidence type="ECO:0000313" key="3">
    <source>
        <dbReference type="Proteomes" id="UP000807342"/>
    </source>
</evidence>
<feature type="domain" description="DUF6699" evidence="1">
    <location>
        <begin position="59"/>
        <end position="176"/>
    </location>
</feature>
<dbReference type="EMBL" id="MU151059">
    <property type="protein sequence ID" value="KAF9453699.1"/>
    <property type="molecule type" value="Genomic_DNA"/>
</dbReference>
<evidence type="ECO:0000259" key="1">
    <source>
        <dbReference type="Pfam" id="PF20415"/>
    </source>
</evidence>
<gene>
    <name evidence="2" type="ORF">P691DRAFT_813046</name>
</gene>
<dbReference type="AlphaFoldDB" id="A0A9P6CA08"/>
<keyword evidence="3" id="KW-1185">Reference proteome</keyword>
<protein>
    <recommendedName>
        <fullName evidence="1">DUF6699 domain-containing protein</fullName>
    </recommendedName>
</protein>
<reference evidence="2" key="1">
    <citation type="submission" date="2020-11" db="EMBL/GenBank/DDBJ databases">
        <authorList>
            <consortium name="DOE Joint Genome Institute"/>
            <person name="Ahrendt S."/>
            <person name="Riley R."/>
            <person name="Andreopoulos W."/>
            <person name="Labutti K."/>
            <person name="Pangilinan J."/>
            <person name="Ruiz-Duenas F.J."/>
            <person name="Barrasa J.M."/>
            <person name="Sanchez-Garcia M."/>
            <person name="Camarero S."/>
            <person name="Miyauchi S."/>
            <person name="Serrano A."/>
            <person name="Linde D."/>
            <person name="Babiker R."/>
            <person name="Drula E."/>
            <person name="Ayuso-Fernandez I."/>
            <person name="Pacheco R."/>
            <person name="Padilla G."/>
            <person name="Ferreira P."/>
            <person name="Barriuso J."/>
            <person name="Kellner H."/>
            <person name="Castanera R."/>
            <person name="Alfaro M."/>
            <person name="Ramirez L."/>
            <person name="Pisabarro A.G."/>
            <person name="Kuo A."/>
            <person name="Tritt A."/>
            <person name="Lipzen A."/>
            <person name="He G."/>
            <person name="Yan M."/>
            <person name="Ng V."/>
            <person name="Cullen D."/>
            <person name="Martin F."/>
            <person name="Rosso M.-N."/>
            <person name="Henrissat B."/>
            <person name="Hibbett D."/>
            <person name="Martinez A.T."/>
            <person name="Grigoriev I.V."/>
        </authorList>
    </citation>
    <scope>NUCLEOTIDE SEQUENCE</scope>
    <source>
        <strain evidence="2">MF-IS2</strain>
    </source>
</reference>
<name>A0A9P6CA08_9AGAR</name>
<organism evidence="2 3">
    <name type="scientific">Macrolepiota fuliginosa MF-IS2</name>
    <dbReference type="NCBI Taxonomy" id="1400762"/>
    <lineage>
        <taxon>Eukaryota</taxon>
        <taxon>Fungi</taxon>
        <taxon>Dikarya</taxon>
        <taxon>Basidiomycota</taxon>
        <taxon>Agaricomycotina</taxon>
        <taxon>Agaricomycetes</taxon>
        <taxon>Agaricomycetidae</taxon>
        <taxon>Agaricales</taxon>
        <taxon>Agaricineae</taxon>
        <taxon>Agaricaceae</taxon>
        <taxon>Macrolepiota</taxon>
    </lineage>
</organism>
<dbReference type="Proteomes" id="UP000807342">
    <property type="component" value="Unassembled WGS sequence"/>
</dbReference>
<sequence>MTAESVKKWAPGNSYGPVLSQTDLYLLNPELEINPIFAQKDQSFHLVLNLCNGQSNDGEGRNSEFTAKEQPAVLPRVEQLYIISEHSPWCTTVRNEKGVTMADVCQAVWKDYTQNYVTDGEMGTLPARIQEQVKRAALYNQTPHWQQYGHAPTQAARCRRVDWFKDRHYFEGLKKDDRYSLTRLGFKAPNIFIMELTNY</sequence>
<dbReference type="Pfam" id="PF20415">
    <property type="entry name" value="DUF6699"/>
    <property type="match status" value="1"/>
</dbReference>
<dbReference type="OrthoDB" id="3333333at2759"/>
<comment type="caution">
    <text evidence="2">The sequence shown here is derived from an EMBL/GenBank/DDBJ whole genome shotgun (WGS) entry which is preliminary data.</text>
</comment>
<dbReference type="InterPro" id="IPR046522">
    <property type="entry name" value="DUF6699"/>
</dbReference>
<evidence type="ECO:0000313" key="2">
    <source>
        <dbReference type="EMBL" id="KAF9453699.1"/>
    </source>
</evidence>
<accession>A0A9P6CA08</accession>
<proteinExistence type="predicted"/>